<dbReference type="Gene3D" id="2.20.110.10">
    <property type="entry name" value="Histone H3 K4-specific methyltransferase SET7/9 N-terminal domain"/>
    <property type="match status" value="1"/>
</dbReference>
<proteinExistence type="predicted"/>
<organism evidence="2 3">
    <name type="scientific">Hymenobacter perfusus</name>
    <dbReference type="NCBI Taxonomy" id="1236770"/>
    <lineage>
        <taxon>Bacteria</taxon>
        <taxon>Pseudomonadati</taxon>
        <taxon>Bacteroidota</taxon>
        <taxon>Cytophagia</taxon>
        <taxon>Cytophagales</taxon>
        <taxon>Hymenobacteraceae</taxon>
        <taxon>Hymenobacter</taxon>
    </lineage>
</organism>
<dbReference type="SUPFAM" id="SSF82185">
    <property type="entry name" value="Histone H3 K4-specific methyltransferase SET7/9 N-terminal domain"/>
    <property type="match status" value="1"/>
</dbReference>
<dbReference type="OrthoDB" id="9812355at2"/>
<dbReference type="InterPro" id="IPR051045">
    <property type="entry name" value="TonB-dependent_transducer"/>
</dbReference>
<dbReference type="GO" id="GO:0031992">
    <property type="term" value="F:energy transducer activity"/>
    <property type="evidence" value="ECO:0007669"/>
    <property type="project" value="TreeGrafter"/>
</dbReference>
<sequence>MPLSTQFHMLRLLFFAGSLLLVLLAVTQVVAQPSARTYYTGTGRRTAFPDSAATYTVVRRQGAGGTITTYQPNGQRLHQEQYSQLRAGQRHGLSIEWHAATGRRVASYPYSHGRLHGVVQAWYPTGRPHWQLTYRQGQRHGALRAWYPSGRLLRTETYRAGLRRTGRCYTRTGRDTTWFAFERPARFVGGEKALRQWLARNLRYPAMDLRNQVEGNMWARFVLDKRGQVQNPEILKGLTNSTDTEVLRLLKIMPVWEPAVVAGRAVAVPYELPVEFHIL</sequence>
<dbReference type="GO" id="GO:0098797">
    <property type="term" value="C:plasma membrane protein complex"/>
    <property type="evidence" value="ECO:0007669"/>
    <property type="project" value="TreeGrafter"/>
</dbReference>
<dbReference type="Gene3D" id="3.30.1150.10">
    <property type="match status" value="1"/>
</dbReference>
<name>A0A428K733_9BACT</name>
<dbReference type="PANTHER" id="PTHR33446:SF2">
    <property type="entry name" value="PROTEIN TONB"/>
    <property type="match status" value="1"/>
</dbReference>
<dbReference type="InterPro" id="IPR037682">
    <property type="entry name" value="TonB_C"/>
</dbReference>
<dbReference type="Pfam" id="PF03544">
    <property type="entry name" value="TonB_C"/>
    <property type="match status" value="1"/>
</dbReference>
<evidence type="ECO:0000313" key="2">
    <source>
        <dbReference type="EMBL" id="RSK42182.1"/>
    </source>
</evidence>
<dbReference type="GO" id="GO:0055085">
    <property type="term" value="P:transmembrane transport"/>
    <property type="evidence" value="ECO:0007669"/>
    <property type="project" value="InterPro"/>
</dbReference>
<accession>A0A428K733</accession>
<feature type="domain" description="TonB C-terminal" evidence="1">
    <location>
        <begin position="189"/>
        <end position="279"/>
    </location>
</feature>
<comment type="caution">
    <text evidence="2">The sequence shown here is derived from an EMBL/GenBank/DDBJ whole genome shotgun (WGS) entry which is preliminary data.</text>
</comment>
<dbReference type="Proteomes" id="UP000270291">
    <property type="component" value="Unassembled WGS sequence"/>
</dbReference>
<evidence type="ECO:0000259" key="1">
    <source>
        <dbReference type="PROSITE" id="PS52015"/>
    </source>
</evidence>
<reference evidence="2 3" key="1">
    <citation type="submission" date="2018-12" db="EMBL/GenBank/DDBJ databases">
        <authorList>
            <person name="Feng G."/>
            <person name="Zhu H."/>
        </authorList>
    </citation>
    <scope>NUCLEOTIDE SEQUENCE [LARGE SCALE GENOMIC DNA]</scope>
    <source>
        <strain evidence="2 3">LMG 26000</strain>
    </source>
</reference>
<keyword evidence="3" id="KW-1185">Reference proteome</keyword>
<dbReference type="PANTHER" id="PTHR33446">
    <property type="entry name" value="PROTEIN TONB-RELATED"/>
    <property type="match status" value="1"/>
</dbReference>
<evidence type="ECO:0000313" key="3">
    <source>
        <dbReference type="Proteomes" id="UP000270291"/>
    </source>
</evidence>
<protein>
    <recommendedName>
        <fullName evidence="1">TonB C-terminal domain-containing protein</fullName>
    </recommendedName>
</protein>
<dbReference type="PROSITE" id="PS52015">
    <property type="entry name" value="TONB_CTD"/>
    <property type="match status" value="1"/>
</dbReference>
<dbReference type="EMBL" id="RWIU01000005">
    <property type="protein sequence ID" value="RSK42182.1"/>
    <property type="molecule type" value="Genomic_DNA"/>
</dbReference>
<dbReference type="SUPFAM" id="SSF74653">
    <property type="entry name" value="TolA/TonB C-terminal domain"/>
    <property type="match status" value="1"/>
</dbReference>
<gene>
    <name evidence="2" type="ORF">EI293_14735</name>
</gene>
<dbReference type="AlphaFoldDB" id="A0A428K733"/>